<dbReference type="Gene3D" id="3.40.720.10">
    <property type="entry name" value="Alkaline Phosphatase, subunit A"/>
    <property type="match status" value="1"/>
</dbReference>
<organism evidence="6 7">
    <name type="scientific">Durusdinium trenchii</name>
    <dbReference type="NCBI Taxonomy" id="1381693"/>
    <lineage>
        <taxon>Eukaryota</taxon>
        <taxon>Sar</taxon>
        <taxon>Alveolata</taxon>
        <taxon>Dinophyceae</taxon>
        <taxon>Suessiales</taxon>
        <taxon>Symbiodiniaceae</taxon>
        <taxon>Durusdinium</taxon>
    </lineage>
</organism>
<dbReference type="PROSITE" id="PS00523">
    <property type="entry name" value="SULFATASE_1"/>
    <property type="match status" value="1"/>
</dbReference>
<evidence type="ECO:0000256" key="4">
    <source>
        <dbReference type="ARBA" id="ARBA00022837"/>
    </source>
</evidence>
<dbReference type="InterPro" id="IPR017850">
    <property type="entry name" value="Alkaline_phosphatase_core_sf"/>
</dbReference>
<evidence type="ECO:0000313" key="7">
    <source>
        <dbReference type="Proteomes" id="UP001642464"/>
    </source>
</evidence>
<accession>A0ABP0RFY0</accession>
<protein>
    <submittedName>
        <fullName evidence="6">Arylsulfatase (Cys-type sulfatase)</fullName>
    </submittedName>
</protein>
<reference evidence="6 7" key="1">
    <citation type="submission" date="2024-02" db="EMBL/GenBank/DDBJ databases">
        <authorList>
            <person name="Chen Y."/>
            <person name="Shah S."/>
            <person name="Dougan E. K."/>
            <person name="Thang M."/>
            <person name="Chan C."/>
        </authorList>
    </citation>
    <scope>NUCLEOTIDE SEQUENCE [LARGE SCALE GENOMIC DNA]</scope>
</reference>
<keyword evidence="7" id="KW-1185">Reference proteome</keyword>
<comment type="caution">
    <text evidence="6">The sequence shown here is derived from an EMBL/GenBank/DDBJ whole genome shotgun (WGS) entry which is preliminary data.</text>
</comment>
<sequence length="854" mass="97565">MWCCKSKHIGCPFDCRDQMDQWQVRWTAAKKTFCCATFRVGCVSLGTRPAAPAPVPAPVPSEMAPLLQPHVVTHVTDHVVTHVVMQDTPEVRSPEFHCDSNMALWSPQQRHFCCHDYGVGCLHTQPLEVQVHPEKIDVQYPQTHVFHPSAEHVFSADPFHCHSGNEFHWSSEKRHCCCAMRKIGCKFHSVLLGHQHFDCNTYDADWKTTWTEEQKHRCCHDYGVGCENWHPPALPLVRMAKDTTFDCDEGAAFPDVWSVAKRAFCCRHESKGCSDATPPRYDCHAGHNGAWSKAQTQWCCDMKNVGCGALPPKFDCGEQVAEWHQAWSVQKQRFCCDSVKVGCPKTRPWLQKLLQATPSKRVAVFGAVRSLTPNLQRLAQEGARFRHHYSSTPTCTPARAALLTGLSPWRHGMLGYGAIAPSYSPSPELPERLGQLGLSTAVVGKNHFGWDRKLQKPRDHGFEDLQIYDGLGNGFRNGSEFDDYDRWFQQEEPGENPLRSGGLDWNSWRGAAYEFEEWLHPTAWTGRRACQALDMLSAKKEPFFLKVSFHRPHSPYDPPDRWLNTTVAPSEPPALAADGWDLHFRNCTAQGSADAWCGKVDNSSLQLTRRAYLANVRFVDEQIGEIVHKLRNLSLFEKTFILFTSDHGDMQMDHYLWRKGYPYEGSAHIPLLFRWPQSATLTHEAKRGIEISEITELRDVFPTFLDVLGAWSAEDESHFDGRPLTWLLSNSSESRSWRQWVDLEHDVCYSPENHWNALCDGQVKYIFNAHSGQEQIFNLTEDPQERRDLSALPAMQEPLRLWRQRLVEQFLREHRGTDWVHRGQLQLRPKSCTYSPNYPEPVTNCSLGLTELVV</sequence>
<dbReference type="PANTHER" id="PTHR42693">
    <property type="entry name" value="ARYLSULFATASE FAMILY MEMBER"/>
    <property type="match status" value="1"/>
</dbReference>
<evidence type="ECO:0000313" key="6">
    <source>
        <dbReference type="EMBL" id="CAK9098062.1"/>
    </source>
</evidence>
<name>A0ABP0RFY0_9DINO</name>
<keyword evidence="3" id="KW-0378">Hydrolase</keyword>
<proteinExistence type="inferred from homology"/>
<evidence type="ECO:0000256" key="1">
    <source>
        <dbReference type="ARBA" id="ARBA00008779"/>
    </source>
</evidence>
<keyword evidence="4" id="KW-0106">Calcium</keyword>
<dbReference type="Proteomes" id="UP001642464">
    <property type="component" value="Unassembled WGS sequence"/>
</dbReference>
<evidence type="ECO:0000259" key="5">
    <source>
        <dbReference type="Pfam" id="PF00884"/>
    </source>
</evidence>
<dbReference type="SUPFAM" id="SSF53649">
    <property type="entry name" value="Alkaline phosphatase-like"/>
    <property type="match status" value="1"/>
</dbReference>
<dbReference type="Pfam" id="PF00884">
    <property type="entry name" value="Sulfatase"/>
    <property type="match status" value="1"/>
</dbReference>
<dbReference type="InterPro" id="IPR024607">
    <property type="entry name" value="Sulfatase_CS"/>
</dbReference>
<keyword evidence="2" id="KW-0479">Metal-binding</keyword>
<dbReference type="InterPro" id="IPR000917">
    <property type="entry name" value="Sulfatase_N"/>
</dbReference>
<evidence type="ECO:0000256" key="2">
    <source>
        <dbReference type="ARBA" id="ARBA00022723"/>
    </source>
</evidence>
<feature type="domain" description="Sulfatase N-terminal" evidence="5">
    <location>
        <begin position="361"/>
        <end position="709"/>
    </location>
</feature>
<evidence type="ECO:0000256" key="3">
    <source>
        <dbReference type="ARBA" id="ARBA00022801"/>
    </source>
</evidence>
<comment type="similarity">
    <text evidence="1">Belongs to the sulfatase family.</text>
</comment>
<dbReference type="EMBL" id="CAXAMM010041217">
    <property type="protein sequence ID" value="CAK9098062.1"/>
    <property type="molecule type" value="Genomic_DNA"/>
</dbReference>
<dbReference type="PANTHER" id="PTHR42693:SF53">
    <property type="entry name" value="ENDO-4-O-SULFATASE"/>
    <property type="match status" value="1"/>
</dbReference>
<gene>
    <name evidence="6" type="ORF">SCF082_LOCUS45987</name>
</gene>
<dbReference type="InterPro" id="IPR050738">
    <property type="entry name" value="Sulfatase"/>
</dbReference>